<keyword evidence="1" id="KW-0378">Hydrolase</keyword>
<keyword evidence="2" id="KW-1185">Reference proteome</keyword>
<evidence type="ECO:0000313" key="1">
    <source>
        <dbReference type="EMBL" id="WWA30306.1"/>
    </source>
</evidence>
<protein>
    <submittedName>
        <fullName evidence="1">HNH endonuclease</fullName>
    </submittedName>
</protein>
<dbReference type="Gene3D" id="3.30.730.10">
    <property type="entry name" value="AP2/ERF domain"/>
    <property type="match status" value="1"/>
</dbReference>
<organism evidence="1 2">
    <name type="scientific">Shouchella rhizosphaerae</name>
    <dbReference type="NCBI Taxonomy" id="866786"/>
    <lineage>
        <taxon>Bacteria</taxon>
        <taxon>Bacillati</taxon>
        <taxon>Bacillota</taxon>
        <taxon>Bacilli</taxon>
        <taxon>Bacillales</taxon>
        <taxon>Bacillaceae</taxon>
        <taxon>Shouchella</taxon>
    </lineage>
</organism>
<dbReference type="GO" id="GO:0004519">
    <property type="term" value="F:endonuclease activity"/>
    <property type="evidence" value="ECO:0007669"/>
    <property type="project" value="UniProtKB-KW"/>
</dbReference>
<keyword evidence="1" id="KW-0540">Nuclease</keyword>
<name>A0ABZ2CWT5_9BACI</name>
<proteinExistence type="predicted"/>
<accession>A0ABZ2CWT5</accession>
<dbReference type="RefSeq" id="WP_338465068.1">
    <property type="nucleotide sequence ID" value="NZ_CP144921.1"/>
</dbReference>
<gene>
    <name evidence="1" type="ORF">V5G21_00490</name>
</gene>
<dbReference type="SUPFAM" id="SSF54171">
    <property type="entry name" value="DNA-binding domain"/>
    <property type="match status" value="1"/>
</dbReference>
<sequence>MAKAKDLTGKTFGKLEVLHRSPKRSKGGRALWVCRCECEAITEVQSHHLLSGSIISCGCARSDAGKAMQQYNKEHLIKDGVYTHLLTSKVRSDSKTGVKGVTITKNGKYQARITVKNQHIHLGLFNTLEEAAAARKAAEEKYHKPLLEDNNE</sequence>
<evidence type="ECO:0000313" key="2">
    <source>
        <dbReference type="Proteomes" id="UP001341136"/>
    </source>
</evidence>
<dbReference type="InterPro" id="IPR016177">
    <property type="entry name" value="DNA-bd_dom_sf"/>
</dbReference>
<dbReference type="Proteomes" id="UP001341136">
    <property type="component" value="Chromosome"/>
</dbReference>
<reference evidence="1 2" key="1">
    <citation type="submission" date="2024-01" db="EMBL/GenBank/DDBJ databases">
        <title>Culturomics analysis of mouse respiratory tract.</title>
        <authorList>
            <person name="Phillips A.M."/>
            <person name="Collette N.M."/>
            <person name="Mageeney C.M."/>
            <person name="Sinha A."/>
            <person name="Hern K.E."/>
            <person name="Arkin A.P."/>
            <person name="Williams K.P."/>
            <person name="Branda S."/>
        </authorList>
    </citation>
    <scope>NUCLEOTIDE SEQUENCE [LARGE SCALE GENOMIC DNA]</scope>
    <source>
        <strain evidence="1 2">CP20</strain>
    </source>
</reference>
<keyword evidence="1" id="KW-0255">Endonuclease</keyword>
<dbReference type="EMBL" id="CP144921">
    <property type="protein sequence ID" value="WWA30306.1"/>
    <property type="molecule type" value="Genomic_DNA"/>
</dbReference>
<dbReference type="InterPro" id="IPR036955">
    <property type="entry name" value="AP2/ERF_dom_sf"/>
</dbReference>